<dbReference type="Proteomes" id="UP000094389">
    <property type="component" value="Unassembled WGS sequence"/>
</dbReference>
<evidence type="ECO:0000313" key="10">
    <source>
        <dbReference type="Proteomes" id="UP000094389"/>
    </source>
</evidence>
<proteinExistence type="inferred from homology"/>
<feature type="transmembrane region" description="Helical" evidence="6">
    <location>
        <begin position="27"/>
        <end position="50"/>
    </location>
</feature>
<dbReference type="Proteomes" id="UP000038830">
    <property type="component" value="Unassembled WGS sequence"/>
</dbReference>
<dbReference type="Pfam" id="PF03661">
    <property type="entry name" value="TMEM33_Pom33"/>
    <property type="match status" value="1"/>
</dbReference>
<gene>
    <name evidence="7" type="ORF">BN1211_4645</name>
    <name evidence="8" type="ORF">CYBJADRAFT_169070</name>
</gene>
<organism evidence="7 9">
    <name type="scientific">Cyberlindnera jadinii (strain ATCC 18201 / CBS 1600 / BCRC 20928 / JCM 3617 / NBRC 0987 / NRRL Y-1542)</name>
    <name type="common">Torula yeast</name>
    <name type="synonym">Candida utilis</name>
    <dbReference type="NCBI Taxonomy" id="983966"/>
    <lineage>
        <taxon>Eukaryota</taxon>
        <taxon>Fungi</taxon>
        <taxon>Dikarya</taxon>
        <taxon>Ascomycota</taxon>
        <taxon>Saccharomycotina</taxon>
        <taxon>Saccharomycetes</taxon>
        <taxon>Phaffomycetales</taxon>
        <taxon>Phaffomycetaceae</taxon>
        <taxon>Cyberlindnera</taxon>
    </lineage>
</organism>
<feature type="transmembrane region" description="Helical" evidence="6">
    <location>
        <begin position="96"/>
        <end position="114"/>
    </location>
</feature>
<dbReference type="GO" id="GO:0071786">
    <property type="term" value="P:endoplasmic reticulum tubular network organization"/>
    <property type="evidence" value="ECO:0007669"/>
    <property type="project" value="TreeGrafter"/>
</dbReference>
<feature type="transmembrane region" description="Helical" evidence="6">
    <location>
        <begin position="200"/>
        <end position="218"/>
    </location>
</feature>
<name>A0A0H5CHA2_CYBJN</name>
<evidence type="ECO:0008006" key="11">
    <source>
        <dbReference type="Google" id="ProtNLM"/>
    </source>
</evidence>
<keyword evidence="4 6" id="KW-1133">Transmembrane helix</keyword>
<dbReference type="OMA" id="PQFYWFL"/>
<feature type="transmembrane region" description="Helical" evidence="6">
    <location>
        <begin position="176"/>
        <end position="194"/>
    </location>
</feature>
<comment type="similarity">
    <text evidence="2">Belongs to the PER33/POM33 family.</text>
</comment>
<accession>A0A1E4RWR0</accession>
<keyword evidence="5 6" id="KW-0472">Membrane</keyword>
<sequence>MGSTPQEAISVSRFVELLKPKLKTSQFFWYLGHVSTVVNTVLYQFFAIFSARTSKKYYNYALLSIVTTYSIVLFQVVRSSKTSIFNVRFLMSNDNFQYLGLAVVWYFVSHYKVISGGLYPFIIFSTFHAANYTKNYILPILPSLSSHTKDHYSAVIQHFISTYNEQSLIIATNCEIYILIQLLLASPLILYYLITNFWLAIVNVIVLVQYACFIKMRYRQSKHTKMLFDGTVYKLEVIVNSGRVPGALVAYYYQLKQQAVQIVNALPV</sequence>
<evidence type="ECO:0000313" key="7">
    <source>
        <dbReference type="EMBL" id="CEP23944.1"/>
    </source>
</evidence>
<accession>A0A0H5CHA2</accession>
<dbReference type="PANTHER" id="PTHR12703:SF4">
    <property type="entry name" value="TRANSMEMBRANE PROTEIN 33"/>
    <property type="match status" value="1"/>
</dbReference>
<evidence type="ECO:0000256" key="3">
    <source>
        <dbReference type="ARBA" id="ARBA00022692"/>
    </source>
</evidence>
<dbReference type="EMBL" id="CDQK01000005">
    <property type="protein sequence ID" value="CEP23944.1"/>
    <property type="molecule type" value="Genomic_DNA"/>
</dbReference>
<evidence type="ECO:0000256" key="6">
    <source>
        <dbReference type="SAM" id="Phobius"/>
    </source>
</evidence>
<evidence type="ECO:0000256" key="1">
    <source>
        <dbReference type="ARBA" id="ARBA00004141"/>
    </source>
</evidence>
<comment type="subcellular location">
    <subcellularLocation>
        <location evidence="1">Membrane</location>
        <topology evidence="1">Multi-pass membrane protein</topology>
    </subcellularLocation>
</comment>
<evidence type="ECO:0000256" key="2">
    <source>
        <dbReference type="ARBA" id="ARBA00007322"/>
    </source>
</evidence>
<reference evidence="7" key="1">
    <citation type="submission" date="2014-12" db="EMBL/GenBank/DDBJ databases">
        <authorList>
            <person name="Jaenicke S."/>
        </authorList>
    </citation>
    <scope>NUCLEOTIDE SEQUENCE [LARGE SCALE GENOMIC DNA]</scope>
    <source>
        <strain evidence="7">CBS1600</strain>
    </source>
</reference>
<feature type="transmembrane region" description="Helical" evidence="6">
    <location>
        <begin position="57"/>
        <end position="76"/>
    </location>
</feature>
<protein>
    <recommendedName>
        <fullName evidence="11">Pore and endoplasmic reticulum protein of 33 kDa</fullName>
    </recommendedName>
</protein>
<evidence type="ECO:0000313" key="9">
    <source>
        <dbReference type="Proteomes" id="UP000038830"/>
    </source>
</evidence>
<dbReference type="EMBL" id="KV453938">
    <property type="protein sequence ID" value="ODV71704.1"/>
    <property type="molecule type" value="Genomic_DNA"/>
</dbReference>
<evidence type="ECO:0000313" key="8">
    <source>
        <dbReference type="EMBL" id="ODV71704.1"/>
    </source>
</evidence>
<dbReference type="STRING" id="983966.A0A0H5CHA2"/>
<dbReference type="GO" id="GO:0061024">
    <property type="term" value="P:membrane organization"/>
    <property type="evidence" value="ECO:0007669"/>
    <property type="project" value="TreeGrafter"/>
</dbReference>
<reference evidence="9" key="2">
    <citation type="journal article" date="2015" name="J. Biotechnol.">
        <title>The structure of the Cyberlindnera jadinii genome and its relation to Candida utilis analyzed by the occurrence of single nucleotide polymorphisms.</title>
        <authorList>
            <person name="Rupp O."/>
            <person name="Brinkrolf K."/>
            <person name="Buerth C."/>
            <person name="Kunigo M."/>
            <person name="Schneider J."/>
            <person name="Jaenicke S."/>
            <person name="Goesmann A."/>
            <person name="Puehler A."/>
            <person name="Jaeger K.-E."/>
            <person name="Ernst J.F."/>
        </authorList>
    </citation>
    <scope>NUCLEOTIDE SEQUENCE [LARGE SCALE GENOMIC DNA]</scope>
    <source>
        <strain evidence="9">ATCC 18201 / CBS 1600 / BCRC 20928 / JCM 3617 / NBRC 0987 / NRRL Y-1542</strain>
    </source>
</reference>
<dbReference type="OrthoDB" id="5581259at2759"/>
<dbReference type="GO" id="GO:0016020">
    <property type="term" value="C:membrane"/>
    <property type="evidence" value="ECO:0007669"/>
    <property type="project" value="UniProtKB-SubCell"/>
</dbReference>
<reference evidence="8 10" key="3">
    <citation type="journal article" date="2016" name="Proc. Natl. Acad. Sci. U.S.A.">
        <title>Comparative genomics of biotechnologically important yeasts.</title>
        <authorList>
            <person name="Riley R."/>
            <person name="Haridas S."/>
            <person name="Wolfe K.H."/>
            <person name="Lopes M.R."/>
            <person name="Hittinger C.T."/>
            <person name="Goeker M."/>
            <person name="Salamov A.A."/>
            <person name="Wisecaver J.H."/>
            <person name="Long T.M."/>
            <person name="Calvey C.H."/>
            <person name="Aerts A.L."/>
            <person name="Barry K.W."/>
            <person name="Choi C."/>
            <person name="Clum A."/>
            <person name="Coughlan A.Y."/>
            <person name="Deshpande S."/>
            <person name="Douglass A.P."/>
            <person name="Hanson S.J."/>
            <person name="Klenk H.-P."/>
            <person name="LaButti K.M."/>
            <person name="Lapidus A."/>
            <person name="Lindquist E.A."/>
            <person name="Lipzen A.M."/>
            <person name="Meier-Kolthoff J.P."/>
            <person name="Ohm R.A."/>
            <person name="Otillar R.P."/>
            <person name="Pangilinan J.L."/>
            <person name="Peng Y."/>
            <person name="Rokas A."/>
            <person name="Rosa C.A."/>
            <person name="Scheuner C."/>
            <person name="Sibirny A.A."/>
            <person name="Slot J.C."/>
            <person name="Stielow J.B."/>
            <person name="Sun H."/>
            <person name="Kurtzman C.P."/>
            <person name="Blackwell M."/>
            <person name="Grigoriev I.V."/>
            <person name="Jeffries T.W."/>
        </authorList>
    </citation>
    <scope>NUCLEOTIDE SEQUENCE [LARGE SCALE GENOMIC DNA]</scope>
    <source>
        <strain evidence="10">ATCC 18201 / CBS 1600 / BCRC 20928 / JCM 3617 / NBRC 0987 / NRRL Y-1542</strain>
        <strain evidence="8">NRRL Y-1542</strain>
    </source>
</reference>
<evidence type="ECO:0000256" key="5">
    <source>
        <dbReference type="ARBA" id="ARBA00023136"/>
    </source>
</evidence>
<dbReference type="InterPro" id="IPR051645">
    <property type="entry name" value="PER33/POM33_regulator"/>
</dbReference>
<evidence type="ECO:0000256" key="4">
    <source>
        <dbReference type="ARBA" id="ARBA00022989"/>
    </source>
</evidence>
<keyword evidence="10" id="KW-1185">Reference proteome</keyword>
<keyword evidence="3 6" id="KW-0812">Transmembrane</keyword>
<dbReference type="GO" id="GO:0005783">
    <property type="term" value="C:endoplasmic reticulum"/>
    <property type="evidence" value="ECO:0007669"/>
    <property type="project" value="TreeGrafter"/>
</dbReference>
<dbReference type="PANTHER" id="PTHR12703">
    <property type="entry name" value="TRANSMEMBRANE PROTEIN 33"/>
    <property type="match status" value="1"/>
</dbReference>
<dbReference type="AlphaFoldDB" id="A0A0H5CHA2"/>
<dbReference type="InterPro" id="IPR005344">
    <property type="entry name" value="TMEM33/Pom33"/>
</dbReference>